<keyword evidence="3" id="KW-0479">Metal-binding</keyword>
<dbReference type="Proteomes" id="UP001333818">
    <property type="component" value="Unassembled WGS sequence"/>
</dbReference>
<dbReference type="InterPro" id="IPR005502">
    <property type="entry name" value="Ribosyl_crysJ1"/>
</dbReference>
<evidence type="ECO:0000313" key="4">
    <source>
        <dbReference type="EMBL" id="MEE3715574.1"/>
    </source>
</evidence>
<feature type="binding site" evidence="3">
    <location>
        <position position="55"/>
    </location>
    <ligand>
        <name>Mg(2+)</name>
        <dbReference type="ChEBI" id="CHEBI:18420"/>
        <label>1</label>
    </ligand>
</feature>
<gene>
    <name evidence="4" type="ORF">V2H45_02310</name>
</gene>
<comment type="caution">
    <text evidence="4">The sequence shown here is derived from an EMBL/GenBank/DDBJ whole genome shotgun (WGS) entry which is preliminary data.</text>
</comment>
<dbReference type="RefSeq" id="WP_330481998.1">
    <property type="nucleotide sequence ID" value="NZ_JAZBJZ010000005.1"/>
</dbReference>
<dbReference type="Gene3D" id="1.10.4080.10">
    <property type="entry name" value="ADP-ribosylation/Crystallin J1"/>
    <property type="match status" value="1"/>
</dbReference>
<feature type="binding site" evidence="3">
    <location>
        <position position="54"/>
    </location>
    <ligand>
        <name>Mg(2+)</name>
        <dbReference type="ChEBI" id="CHEBI:18420"/>
        <label>1</label>
    </ligand>
</feature>
<organism evidence="4 5">
    <name type="scientific">Tumidithrix elongata BACA0141</name>
    <dbReference type="NCBI Taxonomy" id="2716417"/>
    <lineage>
        <taxon>Bacteria</taxon>
        <taxon>Bacillati</taxon>
        <taxon>Cyanobacteriota</taxon>
        <taxon>Cyanophyceae</taxon>
        <taxon>Pseudanabaenales</taxon>
        <taxon>Pseudanabaenaceae</taxon>
        <taxon>Tumidithrix</taxon>
        <taxon>Tumidithrix elongata</taxon>
    </lineage>
</organism>
<feature type="binding site" evidence="3">
    <location>
        <position position="267"/>
    </location>
    <ligand>
        <name>Mg(2+)</name>
        <dbReference type="ChEBI" id="CHEBI:18420"/>
        <label>1</label>
    </ligand>
</feature>
<keyword evidence="3" id="KW-0460">Magnesium</keyword>
<evidence type="ECO:0000313" key="5">
    <source>
        <dbReference type="Proteomes" id="UP001333818"/>
    </source>
</evidence>
<comment type="similarity">
    <text evidence="1">Belongs to the ADP-ribosylglycohydrolase family.</text>
</comment>
<comment type="cofactor">
    <cofactor evidence="3">
        <name>Mg(2+)</name>
        <dbReference type="ChEBI" id="CHEBI:18420"/>
    </cofactor>
    <text evidence="3">Binds 2 magnesium ions per subunit.</text>
</comment>
<protein>
    <submittedName>
        <fullName evidence="4">ADP-ribosylglycohydrolase family protein</fullName>
    </submittedName>
</protein>
<dbReference type="SUPFAM" id="SSF101478">
    <property type="entry name" value="ADP-ribosylglycohydrolase"/>
    <property type="match status" value="1"/>
</dbReference>
<keyword evidence="2" id="KW-0378">Hydrolase</keyword>
<evidence type="ECO:0000256" key="2">
    <source>
        <dbReference type="ARBA" id="ARBA00022801"/>
    </source>
</evidence>
<dbReference type="PANTHER" id="PTHR16222:SF24">
    <property type="entry name" value="ADP-RIBOSYLHYDROLASE ARH3"/>
    <property type="match status" value="1"/>
</dbReference>
<accession>A0AAW9PVJ7</accession>
<reference evidence="4" key="1">
    <citation type="submission" date="2024-01" db="EMBL/GenBank/DDBJ databases">
        <title>Bank of Algae and Cyanobacteria of the Azores (BACA) strain genomes.</title>
        <authorList>
            <person name="Luz R."/>
            <person name="Cordeiro R."/>
            <person name="Fonseca A."/>
            <person name="Goncalves V."/>
        </authorList>
    </citation>
    <scope>NUCLEOTIDE SEQUENCE</scope>
    <source>
        <strain evidence="4">BACA0141</strain>
    </source>
</reference>
<evidence type="ECO:0000256" key="3">
    <source>
        <dbReference type="PIRSR" id="PIRSR605502-1"/>
    </source>
</evidence>
<feature type="binding site" evidence="3">
    <location>
        <position position="56"/>
    </location>
    <ligand>
        <name>Mg(2+)</name>
        <dbReference type="ChEBI" id="CHEBI:18420"/>
        <label>1</label>
    </ligand>
</feature>
<dbReference type="InterPro" id="IPR050792">
    <property type="entry name" value="ADP-ribosylglycohydrolase"/>
</dbReference>
<feature type="binding site" evidence="3">
    <location>
        <position position="265"/>
    </location>
    <ligand>
        <name>Mg(2+)</name>
        <dbReference type="ChEBI" id="CHEBI:18420"/>
        <label>1</label>
    </ligand>
</feature>
<evidence type="ECO:0000256" key="1">
    <source>
        <dbReference type="ARBA" id="ARBA00010702"/>
    </source>
</evidence>
<name>A0AAW9PVJ7_9CYAN</name>
<keyword evidence="5" id="KW-1185">Reference proteome</keyword>
<feature type="binding site" evidence="3">
    <location>
        <position position="268"/>
    </location>
    <ligand>
        <name>Mg(2+)</name>
        <dbReference type="ChEBI" id="CHEBI:18420"/>
        <label>1</label>
    </ligand>
</feature>
<sequence>MLKNSKTLAGLLGLSVGDALGVPVEFSSRSELVASPITKMTGYGTWQQPLGTWSDDSSLSFCLAESMCQGFSLDALAEFFCRWRSQGYWSAHGNVFDVGATTALSIYRLHQGVPPLEAGETSDGTNGNGSIMRILPLAFYHKTLSLRELIERVHQVSCITHAHPRSQIACGIYICIAVQILLGHDPQDAYLLGIKDAKQLYVEPALLSELHHFERVLSEDIPGLTQDEINSSGYVVDTLEAALWCLLTSTSYEETVLKAVNLGNDTDTTATVAGGLAGIYFGVESIPAEWIDQLARKDDIIDLANRLETAVYS</sequence>
<dbReference type="Pfam" id="PF03747">
    <property type="entry name" value="ADP_ribosyl_GH"/>
    <property type="match status" value="1"/>
</dbReference>
<dbReference type="InterPro" id="IPR036705">
    <property type="entry name" value="Ribosyl_crysJ1_sf"/>
</dbReference>
<dbReference type="EMBL" id="JAZBJZ010000005">
    <property type="protein sequence ID" value="MEE3715574.1"/>
    <property type="molecule type" value="Genomic_DNA"/>
</dbReference>
<dbReference type="PANTHER" id="PTHR16222">
    <property type="entry name" value="ADP-RIBOSYLGLYCOHYDROLASE"/>
    <property type="match status" value="1"/>
</dbReference>
<dbReference type="GO" id="GO:0016787">
    <property type="term" value="F:hydrolase activity"/>
    <property type="evidence" value="ECO:0007669"/>
    <property type="project" value="UniProtKB-KW"/>
</dbReference>
<dbReference type="GO" id="GO:0046872">
    <property type="term" value="F:metal ion binding"/>
    <property type="evidence" value="ECO:0007669"/>
    <property type="project" value="UniProtKB-KW"/>
</dbReference>
<proteinExistence type="inferred from homology"/>
<dbReference type="AlphaFoldDB" id="A0AAW9PVJ7"/>